<dbReference type="OrthoDB" id="420046at2759"/>
<sequence>MYANTHTEISATGVWTGSRREQARDKILQACCGIPSDHVGLFSGSGATGAIDTFKRFLMRDEDNSMCSENVAVISGAKVLRCKQSSSGNVDLDHAKNLLKKYHNRQLILGTSSAALNVDGTLTDSQALELFHRFGAYITFDYAAAAPYVDLNMAHMKEINFIIEALEWVSINAWKLLALYKPNGKTAQHVVDEADQQWLRKAMGLKKCVKRVPDLFKWDWDDSSFKSEPLPSVDAEEAAAALSSGATRLDVSANAGVWLFMPPSARRDITMSNRMLLKVSRSVATPRKCRERIQVVDVQMAKLVEPSILTMAKLAIQSTAKGTSETKFHIRIAAKLGQLTGGKDDRSISIQEFEV</sequence>
<keyword evidence="2" id="KW-1185">Reference proteome</keyword>
<dbReference type="Gene3D" id="3.40.640.10">
    <property type="entry name" value="Type I PLP-dependent aspartate aminotransferase-like (Major domain)"/>
    <property type="match status" value="1"/>
</dbReference>
<accession>A0A0L0FXU9</accession>
<dbReference type="SUPFAM" id="SSF53383">
    <property type="entry name" value="PLP-dependent transferases"/>
    <property type="match status" value="1"/>
</dbReference>
<evidence type="ECO:0000313" key="2">
    <source>
        <dbReference type="Proteomes" id="UP000054560"/>
    </source>
</evidence>
<proteinExistence type="predicted"/>
<protein>
    <submittedName>
        <fullName evidence="1">Uncharacterized protein</fullName>
    </submittedName>
</protein>
<dbReference type="Proteomes" id="UP000054560">
    <property type="component" value="Unassembled WGS sequence"/>
</dbReference>
<dbReference type="PANTHER" id="PTHR43686:SF1">
    <property type="entry name" value="AMINOTRAN_5 DOMAIN-CONTAINING PROTEIN"/>
    <property type="match status" value="1"/>
</dbReference>
<dbReference type="InterPro" id="IPR015424">
    <property type="entry name" value="PyrdxlP-dep_Trfase"/>
</dbReference>
<organism evidence="1 2">
    <name type="scientific">Sphaeroforma arctica JP610</name>
    <dbReference type="NCBI Taxonomy" id="667725"/>
    <lineage>
        <taxon>Eukaryota</taxon>
        <taxon>Ichthyosporea</taxon>
        <taxon>Ichthyophonida</taxon>
        <taxon>Sphaeroforma</taxon>
    </lineage>
</organism>
<dbReference type="STRING" id="667725.A0A0L0FXU9"/>
<evidence type="ECO:0000313" key="1">
    <source>
        <dbReference type="EMBL" id="KNC81655.1"/>
    </source>
</evidence>
<dbReference type="EMBL" id="KQ242010">
    <property type="protein sequence ID" value="KNC81655.1"/>
    <property type="molecule type" value="Genomic_DNA"/>
</dbReference>
<gene>
    <name evidence="1" type="ORF">SARC_06027</name>
</gene>
<reference evidence="1 2" key="1">
    <citation type="submission" date="2011-02" db="EMBL/GenBank/DDBJ databases">
        <title>The Genome Sequence of Sphaeroforma arctica JP610.</title>
        <authorList>
            <consortium name="The Broad Institute Genome Sequencing Platform"/>
            <person name="Russ C."/>
            <person name="Cuomo C."/>
            <person name="Young S.K."/>
            <person name="Zeng Q."/>
            <person name="Gargeya S."/>
            <person name="Alvarado L."/>
            <person name="Berlin A."/>
            <person name="Chapman S.B."/>
            <person name="Chen Z."/>
            <person name="Freedman E."/>
            <person name="Gellesch M."/>
            <person name="Goldberg J."/>
            <person name="Griggs A."/>
            <person name="Gujja S."/>
            <person name="Heilman E."/>
            <person name="Heiman D."/>
            <person name="Howarth C."/>
            <person name="Mehta T."/>
            <person name="Neiman D."/>
            <person name="Pearson M."/>
            <person name="Roberts A."/>
            <person name="Saif S."/>
            <person name="Shea T."/>
            <person name="Shenoy N."/>
            <person name="Sisk P."/>
            <person name="Stolte C."/>
            <person name="Sykes S."/>
            <person name="White J."/>
            <person name="Yandava C."/>
            <person name="Burger G."/>
            <person name="Gray M.W."/>
            <person name="Holland P.W.H."/>
            <person name="King N."/>
            <person name="Lang F.B.F."/>
            <person name="Roger A.J."/>
            <person name="Ruiz-Trillo I."/>
            <person name="Haas B."/>
            <person name="Nusbaum C."/>
            <person name="Birren B."/>
        </authorList>
    </citation>
    <scope>NUCLEOTIDE SEQUENCE [LARGE SCALE GENOMIC DNA]</scope>
    <source>
        <strain evidence="1 2">JP610</strain>
    </source>
</reference>
<name>A0A0L0FXU9_9EUKA</name>
<dbReference type="PANTHER" id="PTHR43686">
    <property type="entry name" value="SULFURTRANSFERASE-RELATED"/>
    <property type="match status" value="1"/>
</dbReference>
<dbReference type="GeneID" id="25906531"/>
<dbReference type="InterPro" id="IPR015421">
    <property type="entry name" value="PyrdxlP-dep_Trfase_major"/>
</dbReference>
<dbReference type="AlphaFoldDB" id="A0A0L0FXU9"/>
<dbReference type="RefSeq" id="XP_014155557.1">
    <property type="nucleotide sequence ID" value="XM_014300082.1"/>
</dbReference>